<evidence type="ECO:0000256" key="1">
    <source>
        <dbReference type="SAM" id="MobiDB-lite"/>
    </source>
</evidence>
<evidence type="ECO:0000259" key="2">
    <source>
        <dbReference type="Pfam" id="PF26082"/>
    </source>
</evidence>
<feature type="region of interest" description="Disordered" evidence="1">
    <location>
        <begin position="250"/>
        <end position="285"/>
    </location>
</feature>
<dbReference type="Pfam" id="PF26082">
    <property type="entry name" value="zf-C2H2_AcuF"/>
    <property type="match status" value="1"/>
</dbReference>
<dbReference type="PANTHER" id="PTHR35391:SF7">
    <property type="entry name" value="C2H2-TYPE DOMAIN-CONTAINING PROTEIN"/>
    <property type="match status" value="1"/>
</dbReference>
<dbReference type="OrthoDB" id="6133115at2759"/>
<dbReference type="VEuPathDB" id="FungiDB:CPAG_00192"/>
<evidence type="ECO:0000313" key="3">
    <source>
        <dbReference type="EMBL" id="KMM63838.1"/>
    </source>
</evidence>
<dbReference type="AlphaFoldDB" id="A0A0J6F178"/>
<dbReference type="PANTHER" id="PTHR35391">
    <property type="entry name" value="C2H2-TYPE DOMAIN-CONTAINING PROTEIN-RELATED"/>
    <property type="match status" value="1"/>
</dbReference>
<dbReference type="InterPro" id="IPR058925">
    <property type="entry name" value="zf-C2H2_AcuF"/>
</dbReference>
<dbReference type="Proteomes" id="UP000054567">
    <property type="component" value="Unassembled WGS sequence"/>
</dbReference>
<reference evidence="4" key="3">
    <citation type="journal article" date="2010" name="Genome Res.">
        <title>Population genomic sequencing of Coccidioides fungi reveals recent hybridization and transposon control.</title>
        <authorList>
            <person name="Neafsey D.E."/>
            <person name="Barker B.M."/>
            <person name="Sharpton T.J."/>
            <person name="Stajich J.E."/>
            <person name="Park D.J."/>
            <person name="Whiston E."/>
            <person name="Hung C.-Y."/>
            <person name="McMahan C."/>
            <person name="White J."/>
            <person name="Sykes S."/>
            <person name="Heiman D."/>
            <person name="Young S."/>
            <person name="Zeng Q."/>
            <person name="Abouelleil A."/>
            <person name="Aftuck L."/>
            <person name="Bessette D."/>
            <person name="Brown A."/>
            <person name="FitzGerald M."/>
            <person name="Lui A."/>
            <person name="Macdonald J.P."/>
            <person name="Priest M."/>
            <person name="Orbach M.J."/>
            <person name="Galgiani J.N."/>
            <person name="Kirkland T.N."/>
            <person name="Cole G.T."/>
            <person name="Birren B.W."/>
            <person name="Henn M.R."/>
            <person name="Taylor J.W."/>
            <person name="Rounsley S.D."/>
        </authorList>
    </citation>
    <scope>NUCLEOTIDE SEQUENCE [LARGE SCALE GENOMIC DNA]</scope>
    <source>
        <strain evidence="4">RMSCC 3488</strain>
    </source>
</reference>
<protein>
    <recommendedName>
        <fullName evidence="2">Oxidoreductase acuF-like C2H2 type zinc-finger domain-containing protein</fullName>
    </recommendedName>
</protein>
<organism evidence="3 4">
    <name type="scientific">Coccidioides posadasii RMSCC 3488</name>
    <dbReference type="NCBI Taxonomy" id="454284"/>
    <lineage>
        <taxon>Eukaryota</taxon>
        <taxon>Fungi</taxon>
        <taxon>Dikarya</taxon>
        <taxon>Ascomycota</taxon>
        <taxon>Pezizomycotina</taxon>
        <taxon>Eurotiomycetes</taxon>
        <taxon>Eurotiomycetidae</taxon>
        <taxon>Onygenales</taxon>
        <taxon>Onygenaceae</taxon>
        <taxon>Coccidioides</taxon>
    </lineage>
</organism>
<feature type="region of interest" description="Disordered" evidence="1">
    <location>
        <begin position="51"/>
        <end position="73"/>
    </location>
</feature>
<gene>
    <name evidence="3" type="ORF">CPAG_00192</name>
</gene>
<reference evidence="3 4" key="1">
    <citation type="submission" date="2007-06" db="EMBL/GenBank/DDBJ databases">
        <title>The Genome Sequence of Coccidioides posadasii RMSCC_3488.</title>
        <authorList>
            <consortium name="Coccidioides Genome Resources Consortium"/>
            <consortium name="The Broad Institute Genome Sequencing Platform"/>
            <person name="Henn M.R."/>
            <person name="Sykes S."/>
            <person name="Young S."/>
            <person name="Jaffe D."/>
            <person name="Berlin A."/>
            <person name="Alvarez P."/>
            <person name="Butler J."/>
            <person name="Gnerre S."/>
            <person name="Grabherr M."/>
            <person name="Mauceli E."/>
            <person name="Brockman W."/>
            <person name="Kodira C."/>
            <person name="Alvarado L."/>
            <person name="Zeng Q."/>
            <person name="Crawford M."/>
            <person name="Antoine C."/>
            <person name="Devon K."/>
            <person name="Galgiani J."/>
            <person name="Orsborn K."/>
            <person name="Lewis M.L."/>
            <person name="Nusbaum C."/>
            <person name="Galagan J."/>
            <person name="Birren B."/>
        </authorList>
    </citation>
    <scope>NUCLEOTIDE SEQUENCE [LARGE SCALE GENOMIC DNA]</scope>
    <source>
        <strain evidence="3 4">RMSCC 3488</strain>
    </source>
</reference>
<dbReference type="EMBL" id="DS268109">
    <property type="protein sequence ID" value="KMM63838.1"/>
    <property type="molecule type" value="Genomic_DNA"/>
</dbReference>
<sequence>MSSVDNDTSFYETYDTMHVREKFPDASQFLASRLGRAISRRRQYLKYRESHHKKLSHGMHPDHDAEQDSTEIAQQSTAAFGLPNVEGIDLNDACSETASSFASTATSVNPVKLRPSPLPEEAKNGKPSECPLCFMIVAARDHHSWREHVYRDLHPYVCTFEDCATPDRLFAHRNEWFEHENRCICAIGNVSNAVIKLLHQNQRSGSNFGRYGTVFPVQQELALYLQFRRHLAKHQKQLALFALPSNVQQDNDDGDNGIPKPEALDIGAQGYSDDAGPDTVTEYSNSDSDTEIYAIRCAGIRLPIVATSAVDMDD</sequence>
<reference evidence="4" key="2">
    <citation type="journal article" date="2009" name="Genome Res.">
        <title>Comparative genomic analyses of the human fungal pathogens Coccidioides and their relatives.</title>
        <authorList>
            <person name="Sharpton T.J."/>
            <person name="Stajich J.E."/>
            <person name="Rounsley S.D."/>
            <person name="Gardner M.J."/>
            <person name="Wortman J.R."/>
            <person name="Jordar V.S."/>
            <person name="Maiti R."/>
            <person name="Kodira C.D."/>
            <person name="Neafsey D.E."/>
            <person name="Zeng Q."/>
            <person name="Hung C.-Y."/>
            <person name="McMahan C."/>
            <person name="Muszewska A."/>
            <person name="Grynberg M."/>
            <person name="Mandel M.A."/>
            <person name="Kellner E.M."/>
            <person name="Barker B.M."/>
            <person name="Galgiani J.N."/>
            <person name="Orbach M.J."/>
            <person name="Kirkland T.N."/>
            <person name="Cole G.T."/>
            <person name="Henn M.R."/>
            <person name="Birren B.W."/>
            <person name="Taylor J.W."/>
        </authorList>
    </citation>
    <scope>NUCLEOTIDE SEQUENCE [LARGE SCALE GENOMIC DNA]</scope>
    <source>
        <strain evidence="4">RMSCC 3488</strain>
    </source>
</reference>
<proteinExistence type="predicted"/>
<feature type="domain" description="Oxidoreductase acuF-like C2H2 type zinc-finger" evidence="2">
    <location>
        <begin position="125"/>
        <end position="153"/>
    </location>
</feature>
<name>A0A0J6F178_COCPO</name>
<evidence type="ECO:0000313" key="4">
    <source>
        <dbReference type="Proteomes" id="UP000054567"/>
    </source>
</evidence>
<accession>A0A0J6F178</accession>